<comment type="caution">
    <text evidence="3">The sequence shown here is derived from an EMBL/GenBank/DDBJ whole genome shotgun (WGS) entry which is preliminary data.</text>
</comment>
<keyword evidence="2" id="KW-0812">Transmembrane</keyword>
<feature type="compositionally biased region" description="Basic and acidic residues" evidence="1">
    <location>
        <begin position="1"/>
        <end position="11"/>
    </location>
</feature>
<evidence type="ECO:0000313" key="4">
    <source>
        <dbReference type="Proteomes" id="UP001165685"/>
    </source>
</evidence>
<feature type="transmembrane region" description="Helical" evidence="2">
    <location>
        <begin position="141"/>
        <end position="161"/>
    </location>
</feature>
<feature type="transmembrane region" description="Helical" evidence="2">
    <location>
        <begin position="168"/>
        <end position="188"/>
    </location>
</feature>
<protein>
    <submittedName>
        <fullName evidence="3">Response regulator</fullName>
    </submittedName>
</protein>
<sequence length="329" mass="34167">MDENRTPRPPDAHGSPGTDQAGSGPGPTPPAAPEPRPAAPRAVITAAVYGLLLPWAGAAVVFGAFVGVMGAAFADLGPLFVVVIVLALAALPASALGVWWLGRSVLRAAGARAPKTVAWVGTGCFILSAFLFYGGSGVDEAAVAGAANGLAVGAGCALVELWPRLRALGIAVAVVGALAAQLGLPPVIEWSEARSERSTAMGDPDTDFAVLDGPGWTRTGISDQYGRLNLYYEHSDGDAVRVETWNREGAEPVDFQCDYRQMECERQDGLLIVREEGAVDKVRTTLPDGTVAAVHPKEHDGTPDLVAAAQDVRAGTQEERERIIDGADG</sequence>
<evidence type="ECO:0000256" key="1">
    <source>
        <dbReference type="SAM" id="MobiDB-lite"/>
    </source>
</evidence>
<feature type="compositionally biased region" description="Pro residues" evidence="1">
    <location>
        <begin position="26"/>
        <end position="37"/>
    </location>
</feature>
<reference evidence="3" key="1">
    <citation type="submission" date="2023-01" db="EMBL/GenBank/DDBJ databases">
        <title>Draft genome sequence of Nocardiopsis sp. LSu2-4 isolated from halophytes.</title>
        <authorList>
            <person name="Duangmal K."/>
            <person name="Chantavorakit T."/>
        </authorList>
    </citation>
    <scope>NUCLEOTIDE SEQUENCE</scope>
    <source>
        <strain evidence="3">LSu2-4</strain>
    </source>
</reference>
<keyword evidence="2" id="KW-1133">Transmembrane helix</keyword>
<name>A0ABT4THX4_9ACTN</name>
<accession>A0ABT4THX4</accession>
<gene>
    <name evidence="3" type="ORF">O4U47_07050</name>
</gene>
<organism evidence="3 4">
    <name type="scientific">Nocardiopsis suaedae</name>
    <dbReference type="NCBI Taxonomy" id="3018444"/>
    <lineage>
        <taxon>Bacteria</taxon>
        <taxon>Bacillati</taxon>
        <taxon>Actinomycetota</taxon>
        <taxon>Actinomycetes</taxon>
        <taxon>Streptosporangiales</taxon>
        <taxon>Nocardiopsidaceae</taxon>
        <taxon>Nocardiopsis</taxon>
    </lineage>
</organism>
<evidence type="ECO:0000256" key="2">
    <source>
        <dbReference type="SAM" id="Phobius"/>
    </source>
</evidence>
<dbReference type="RefSeq" id="WP_270676795.1">
    <property type="nucleotide sequence ID" value="NZ_JAQFWP010000009.1"/>
</dbReference>
<feature type="transmembrane region" description="Helical" evidence="2">
    <location>
        <begin position="113"/>
        <end position="135"/>
    </location>
</feature>
<keyword evidence="4" id="KW-1185">Reference proteome</keyword>
<feature type="transmembrane region" description="Helical" evidence="2">
    <location>
        <begin position="79"/>
        <end position="101"/>
    </location>
</feature>
<evidence type="ECO:0000313" key="3">
    <source>
        <dbReference type="EMBL" id="MDA2804266.1"/>
    </source>
</evidence>
<dbReference type="Proteomes" id="UP001165685">
    <property type="component" value="Unassembled WGS sequence"/>
</dbReference>
<feature type="transmembrane region" description="Helical" evidence="2">
    <location>
        <begin position="46"/>
        <end position="73"/>
    </location>
</feature>
<keyword evidence="2" id="KW-0472">Membrane</keyword>
<feature type="region of interest" description="Disordered" evidence="1">
    <location>
        <begin position="1"/>
        <end position="37"/>
    </location>
</feature>
<proteinExistence type="predicted"/>
<dbReference type="EMBL" id="JAQFWP010000009">
    <property type="protein sequence ID" value="MDA2804266.1"/>
    <property type="molecule type" value="Genomic_DNA"/>
</dbReference>